<name>A0A382QR76_9ZZZZ</name>
<gene>
    <name evidence="1" type="ORF">METZ01_LOCUS340883</name>
</gene>
<evidence type="ECO:0000313" key="1">
    <source>
        <dbReference type="EMBL" id="SVC88029.1"/>
    </source>
</evidence>
<proteinExistence type="predicted"/>
<sequence length="82" mass="8699">MTITIQEKVLNALNNGQALSSATIKNRFGAGNPGSVIQSLRFKGYPVFLNTNSKTGCKVYRTGKAPRKVVGAGYKALAKGLI</sequence>
<accession>A0A382QR76</accession>
<protein>
    <submittedName>
        <fullName evidence="1">Uncharacterized protein</fullName>
    </submittedName>
</protein>
<dbReference type="EMBL" id="UINC01116349">
    <property type="protein sequence ID" value="SVC88029.1"/>
    <property type="molecule type" value="Genomic_DNA"/>
</dbReference>
<dbReference type="AlphaFoldDB" id="A0A382QR76"/>
<reference evidence="1" key="1">
    <citation type="submission" date="2018-05" db="EMBL/GenBank/DDBJ databases">
        <authorList>
            <person name="Lanie J.A."/>
            <person name="Ng W.-L."/>
            <person name="Kazmierczak K.M."/>
            <person name="Andrzejewski T.M."/>
            <person name="Davidsen T.M."/>
            <person name="Wayne K.J."/>
            <person name="Tettelin H."/>
            <person name="Glass J.I."/>
            <person name="Rusch D."/>
            <person name="Podicherti R."/>
            <person name="Tsui H.-C.T."/>
            <person name="Winkler M.E."/>
        </authorList>
    </citation>
    <scope>NUCLEOTIDE SEQUENCE</scope>
</reference>
<organism evidence="1">
    <name type="scientific">marine metagenome</name>
    <dbReference type="NCBI Taxonomy" id="408172"/>
    <lineage>
        <taxon>unclassified sequences</taxon>
        <taxon>metagenomes</taxon>
        <taxon>ecological metagenomes</taxon>
    </lineage>
</organism>